<sequence>MEISARNSLKGIVKKVLPGTVNTEITLEIAPGVELVSIITKSSAEKLGLVEGKEAYAVIKSSDVIVAVE</sequence>
<accession>A0ABM7Z1G1</accession>
<dbReference type="RefSeq" id="WP_251959883.1">
    <property type="nucleotide sequence ID" value="NZ_AP025732.1"/>
</dbReference>
<protein>
    <submittedName>
        <fullName evidence="4">Transporter</fullName>
    </submittedName>
</protein>
<dbReference type="EMBL" id="AP025732">
    <property type="protein sequence ID" value="BDI16833.1"/>
    <property type="molecule type" value="Genomic_DNA"/>
</dbReference>
<gene>
    <name evidence="4" type="ORF">ANSO36C_26350</name>
</gene>
<dbReference type="Gene3D" id="2.40.50.100">
    <property type="match status" value="1"/>
</dbReference>
<evidence type="ECO:0000259" key="3">
    <source>
        <dbReference type="PROSITE" id="PS51866"/>
    </source>
</evidence>
<proteinExistence type="predicted"/>
<keyword evidence="5" id="KW-1185">Reference proteome</keyword>
<dbReference type="Proteomes" id="UP001055453">
    <property type="component" value="Chromosome"/>
</dbReference>
<evidence type="ECO:0000313" key="5">
    <source>
        <dbReference type="Proteomes" id="UP001055453"/>
    </source>
</evidence>
<dbReference type="NCBIfam" id="TIGR00638">
    <property type="entry name" value="Mop"/>
    <property type="match status" value="1"/>
</dbReference>
<feature type="domain" description="Mop" evidence="3">
    <location>
        <begin position="2"/>
        <end position="68"/>
    </location>
</feature>
<dbReference type="InterPro" id="IPR004606">
    <property type="entry name" value="Mop_domain"/>
</dbReference>
<evidence type="ECO:0000256" key="1">
    <source>
        <dbReference type="ARBA" id="ARBA00022505"/>
    </source>
</evidence>
<dbReference type="PROSITE" id="PS51866">
    <property type="entry name" value="MOP"/>
    <property type="match status" value="1"/>
</dbReference>
<dbReference type="InterPro" id="IPR008995">
    <property type="entry name" value="Mo/tungstate-bd_C_term_dom"/>
</dbReference>
<evidence type="ECO:0000313" key="4">
    <source>
        <dbReference type="EMBL" id="BDI16833.1"/>
    </source>
</evidence>
<evidence type="ECO:0000256" key="2">
    <source>
        <dbReference type="PROSITE-ProRule" id="PRU01213"/>
    </source>
</evidence>
<organism evidence="4 5">
    <name type="scientific">Nostoc cf. commune SO-36</name>
    <dbReference type="NCBI Taxonomy" id="449208"/>
    <lineage>
        <taxon>Bacteria</taxon>
        <taxon>Bacillati</taxon>
        <taxon>Cyanobacteriota</taxon>
        <taxon>Cyanophyceae</taxon>
        <taxon>Nostocales</taxon>
        <taxon>Nostocaceae</taxon>
        <taxon>Nostoc</taxon>
    </lineage>
</organism>
<dbReference type="InterPro" id="IPR005116">
    <property type="entry name" value="Transp-assoc_OB_typ1"/>
</dbReference>
<dbReference type="SUPFAM" id="SSF50331">
    <property type="entry name" value="MOP-like"/>
    <property type="match status" value="1"/>
</dbReference>
<name>A0ABM7Z1G1_NOSCO</name>
<keyword evidence="1 2" id="KW-0500">Molybdenum</keyword>
<reference evidence="4" key="1">
    <citation type="submission" date="2022-04" db="EMBL/GenBank/DDBJ databases">
        <title>Complete genome sequence of a cyanobacterium, Nostoc sp. SO-36, isolated in Antarctica.</title>
        <authorList>
            <person name="Kanesaki Y."/>
            <person name="Effendi D."/>
            <person name="Sakamoto T."/>
            <person name="Ohtani S."/>
            <person name="Awai K."/>
        </authorList>
    </citation>
    <scope>NUCLEOTIDE SEQUENCE</scope>
    <source>
        <strain evidence="4">SO-36</strain>
    </source>
</reference>
<dbReference type="Pfam" id="PF03459">
    <property type="entry name" value="TOBE"/>
    <property type="match status" value="1"/>
</dbReference>